<dbReference type="SUPFAM" id="SSF51604">
    <property type="entry name" value="Enolase C-terminal domain-like"/>
    <property type="match status" value="1"/>
</dbReference>
<dbReference type="InterPro" id="IPR013341">
    <property type="entry name" value="Mandelate_racemase_N_dom"/>
</dbReference>
<evidence type="ECO:0000259" key="2">
    <source>
        <dbReference type="SMART" id="SM00922"/>
    </source>
</evidence>
<dbReference type="Pfam" id="PF02746">
    <property type="entry name" value="MR_MLE_N"/>
    <property type="match status" value="1"/>
</dbReference>
<sequence length="377" mass="42207">MKITEIRTYMQRVDDRPRVLVAIRTDAGITGWGETYAHGPERAVAPILDYFATHLLGEDPRRVTFLHEKLMHVARFPPGALGLAAFSAVDHALWDIAAKALGVPVYQMLGGHMRDRVRVYCTAIGAPDNGVEVLSDLHAEFGFTAFKLSPYRKHPFEHRWGEVCEATADYFRQLREGLPAHFEIAFDAHSVLMEGIDAVRLARAIEPYDPFFLEEPLRPEHMPAWTQMKAKLNIPLATGEALYNRHQFLALLNAGGADIVQPDIAVVGGLTEMRRIAEVADAHSVPVAPHNPMGPLATAHNVHFSAACTNFKILEYKVHRDVPWIADPYVPVDGYLELRPDRPGWGVEIIEEALQTDEYSHWSRPLMRKPDGATSYA</sequence>
<dbReference type="SFLD" id="SFLDG00179">
    <property type="entry name" value="mandelate_racemase"/>
    <property type="match status" value="1"/>
</dbReference>
<dbReference type="InterPro" id="IPR029065">
    <property type="entry name" value="Enolase_C-like"/>
</dbReference>
<comment type="caution">
    <text evidence="3">The sequence shown here is derived from an EMBL/GenBank/DDBJ whole genome shotgun (WGS) entry which is preliminary data.</text>
</comment>
<keyword evidence="4" id="KW-1185">Reference proteome</keyword>
<evidence type="ECO:0000313" key="4">
    <source>
        <dbReference type="Proteomes" id="UP001553161"/>
    </source>
</evidence>
<dbReference type="Gene3D" id="3.30.390.10">
    <property type="entry name" value="Enolase-like, N-terminal domain"/>
    <property type="match status" value="1"/>
</dbReference>
<dbReference type="SFLD" id="SFLDS00001">
    <property type="entry name" value="Enolase"/>
    <property type="match status" value="1"/>
</dbReference>
<dbReference type="InterPro" id="IPR036849">
    <property type="entry name" value="Enolase-like_C_sf"/>
</dbReference>
<dbReference type="PANTHER" id="PTHR48080:SF2">
    <property type="entry name" value="D-GALACTONATE DEHYDRATASE"/>
    <property type="match status" value="1"/>
</dbReference>
<dbReference type="SUPFAM" id="SSF54826">
    <property type="entry name" value="Enolase N-terminal domain-like"/>
    <property type="match status" value="1"/>
</dbReference>
<dbReference type="Pfam" id="PF13378">
    <property type="entry name" value="MR_MLE_C"/>
    <property type="match status" value="1"/>
</dbReference>
<dbReference type="Proteomes" id="UP001553161">
    <property type="component" value="Unassembled WGS sequence"/>
</dbReference>
<feature type="domain" description="Mandelate racemase/muconate lactonizing enzyme C-terminal" evidence="2">
    <location>
        <begin position="131"/>
        <end position="235"/>
    </location>
</feature>
<keyword evidence="1" id="KW-0456">Lyase</keyword>
<dbReference type="CDD" id="cd03316">
    <property type="entry name" value="MR_like"/>
    <property type="match status" value="1"/>
</dbReference>
<dbReference type="EMBL" id="JBFBVU010000015">
    <property type="protein sequence ID" value="MEV8467598.1"/>
    <property type="molecule type" value="Genomic_DNA"/>
</dbReference>
<dbReference type="PANTHER" id="PTHR48080">
    <property type="entry name" value="D-GALACTONATE DEHYDRATASE-RELATED"/>
    <property type="match status" value="1"/>
</dbReference>
<proteinExistence type="predicted"/>
<evidence type="ECO:0000313" key="3">
    <source>
        <dbReference type="EMBL" id="MEV8467598.1"/>
    </source>
</evidence>
<dbReference type="SMART" id="SM00922">
    <property type="entry name" value="MR_MLE"/>
    <property type="match status" value="1"/>
</dbReference>
<dbReference type="Gene3D" id="3.20.20.120">
    <property type="entry name" value="Enolase-like C-terminal domain"/>
    <property type="match status" value="1"/>
</dbReference>
<dbReference type="SFLD" id="SFLDF00563">
    <property type="entry name" value="galactarate_dehydratase_3"/>
    <property type="match status" value="1"/>
</dbReference>
<dbReference type="InterPro" id="IPR034593">
    <property type="entry name" value="DgoD-like"/>
</dbReference>
<dbReference type="InterPro" id="IPR034623">
    <property type="entry name" value="Galactarate_dehydratase_3"/>
</dbReference>
<organism evidence="3 4">
    <name type="scientific">Meridianimarinicoccus marinus</name>
    <dbReference type="NCBI Taxonomy" id="3231483"/>
    <lineage>
        <taxon>Bacteria</taxon>
        <taxon>Pseudomonadati</taxon>
        <taxon>Pseudomonadota</taxon>
        <taxon>Alphaproteobacteria</taxon>
        <taxon>Rhodobacterales</taxon>
        <taxon>Paracoccaceae</taxon>
        <taxon>Meridianimarinicoccus</taxon>
    </lineage>
</organism>
<dbReference type="RefSeq" id="WP_366193470.1">
    <property type="nucleotide sequence ID" value="NZ_JBFBVU010000015.1"/>
</dbReference>
<evidence type="ECO:0000256" key="1">
    <source>
        <dbReference type="ARBA" id="ARBA00023239"/>
    </source>
</evidence>
<reference evidence="3 4" key="1">
    <citation type="submission" date="2024-07" db="EMBL/GenBank/DDBJ databases">
        <authorList>
            <person name="Kang M."/>
        </authorList>
    </citation>
    <scope>NUCLEOTIDE SEQUENCE [LARGE SCALE GENOMIC DNA]</scope>
    <source>
        <strain evidence="3 4">DFM31</strain>
    </source>
</reference>
<gene>
    <name evidence="3" type="ORF">AB0T83_12490</name>
</gene>
<accession>A0ABV3L7V9</accession>
<dbReference type="InterPro" id="IPR013342">
    <property type="entry name" value="Mandelate_racemase_C"/>
</dbReference>
<protein>
    <submittedName>
        <fullName evidence="3">Mandelate racemase/muconate lactonizing enzyme family protein</fullName>
    </submittedName>
</protein>
<name>A0ABV3L7V9_9RHOB</name>
<dbReference type="InterPro" id="IPR029017">
    <property type="entry name" value="Enolase-like_N"/>
</dbReference>